<proteinExistence type="predicted"/>
<dbReference type="EMBL" id="QRUK01000031">
    <property type="protein sequence ID" value="RGR56146.1"/>
    <property type="molecule type" value="Genomic_DNA"/>
</dbReference>
<evidence type="ECO:0000313" key="10">
    <source>
        <dbReference type="Proteomes" id="UP000285642"/>
    </source>
</evidence>
<name>A0A395XMX6_9FIRM</name>
<evidence type="ECO:0000313" key="6">
    <source>
        <dbReference type="Proteomes" id="UP000266376"/>
    </source>
</evidence>
<evidence type="ECO:0000313" key="7">
    <source>
        <dbReference type="Proteomes" id="UP000283652"/>
    </source>
</evidence>
<dbReference type="Proteomes" id="UP000283652">
    <property type="component" value="Unassembled WGS sequence"/>
</dbReference>
<evidence type="ECO:0000313" key="9">
    <source>
        <dbReference type="Proteomes" id="UP000284962"/>
    </source>
</evidence>
<comment type="caution">
    <text evidence="2">The sequence shown here is derived from an EMBL/GenBank/DDBJ whole genome shotgun (WGS) entry which is preliminary data.</text>
</comment>
<dbReference type="EMBL" id="QSGQ01000006">
    <property type="protein sequence ID" value="RHB39081.1"/>
    <property type="molecule type" value="Genomic_DNA"/>
</dbReference>
<evidence type="ECO:0000313" key="2">
    <source>
        <dbReference type="EMBL" id="RGW54594.1"/>
    </source>
</evidence>
<dbReference type="Proteomes" id="UP000284962">
    <property type="component" value="Unassembled WGS sequence"/>
</dbReference>
<dbReference type="Proteomes" id="UP000285642">
    <property type="component" value="Unassembled WGS sequence"/>
</dbReference>
<dbReference type="EMBL" id="QSEW01000002">
    <property type="protein sequence ID" value="RHA01548.1"/>
    <property type="molecule type" value="Genomic_DNA"/>
</dbReference>
<dbReference type="AlphaFoldDB" id="A0A395XMX6"/>
<dbReference type="EMBL" id="QSAJ01000007">
    <property type="protein sequence ID" value="RGW54594.1"/>
    <property type="molecule type" value="Genomic_DNA"/>
</dbReference>
<dbReference type="InterPro" id="IPR025324">
    <property type="entry name" value="DUF4230"/>
</dbReference>
<evidence type="ECO:0000313" key="1">
    <source>
        <dbReference type="EMBL" id="RGR56146.1"/>
    </source>
</evidence>
<organism evidence="2 6">
    <name type="scientific">Dorea formicigenerans</name>
    <dbReference type="NCBI Taxonomy" id="39486"/>
    <lineage>
        <taxon>Bacteria</taxon>
        <taxon>Bacillati</taxon>
        <taxon>Bacillota</taxon>
        <taxon>Clostridia</taxon>
        <taxon>Lachnospirales</taxon>
        <taxon>Lachnospiraceae</taxon>
        <taxon>Dorea</taxon>
    </lineage>
</organism>
<gene>
    <name evidence="5" type="ORF">DW885_09730</name>
    <name evidence="4" type="ORF">DW924_02255</name>
    <name evidence="3" type="ORF">DW957_01695</name>
    <name evidence="2" type="ORF">DWV67_04160</name>
    <name evidence="1" type="ORF">DWY33_13215</name>
</gene>
<dbReference type="EMBL" id="QSFS01000002">
    <property type="protein sequence ID" value="RHA72152.1"/>
    <property type="molecule type" value="Genomic_DNA"/>
</dbReference>
<sequence length="190" mass="21098">MKKKIKIGFVVLVFIVVSVCGVSVYRHFTAPKKESVPLETVIQNSSDLTTQKMVISDVFECTKGKIPLLTKKDFLVQYRTTVTAGFDVSEAEVEETKDKVTITIPHCTVDEDSVKIKSDDITLYDTNFAMLNVEPEALLEVLGEAETRAKKLAESDEYGFIAAADANAENVVHSLYDNIVDGRKVVVEFK</sequence>
<evidence type="ECO:0000313" key="8">
    <source>
        <dbReference type="Proteomes" id="UP000284883"/>
    </source>
</evidence>
<dbReference type="Proteomes" id="UP000266376">
    <property type="component" value="Unassembled WGS sequence"/>
</dbReference>
<dbReference type="Pfam" id="PF14014">
    <property type="entry name" value="DUF4230"/>
    <property type="match status" value="1"/>
</dbReference>
<protein>
    <submittedName>
        <fullName evidence="2">DUF4230 domain-containing protein</fullName>
    </submittedName>
</protein>
<evidence type="ECO:0000313" key="5">
    <source>
        <dbReference type="EMBL" id="RHB39081.1"/>
    </source>
</evidence>
<evidence type="ECO:0000313" key="3">
    <source>
        <dbReference type="EMBL" id="RHA01548.1"/>
    </source>
</evidence>
<dbReference type="Proteomes" id="UP000284883">
    <property type="component" value="Unassembled WGS sequence"/>
</dbReference>
<accession>A0A395XMX6</accession>
<reference evidence="6 7" key="1">
    <citation type="submission" date="2018-08" db="EMBL/GenBank/DDBJ databases">
        <title>A genome reference for cultivated species of the human gut microbiota.</title>
        <authorList>
            <person name="Zou Y."/>
            <person name="Xue W."/>
            <person name="Luo G."/>
        </authorList>
    </citation>
    <scope>NUCLEOTIDE SEQUENCE [LARGE SCALE GENOMIC DNA]</scope>
    <source>
        <strain evidence="2 6">AF12-11</strain>
        <strain evidence="1 7">AF25-11</strain>
        <strain evidence="5 8">AM40-15AC</strain>
        <strain evidence="4 10">AM42-8</strain>
        <strain evidence="3 9">AM46-16</strain>
    </source>
</reference>
<dbReference type="RefSeq" id="WP_118001235.1">
    <property type="nucleotide sequence ID" value="NZ_JBBNPT010000030.1"/>
</dbReference>
<evidence type="ECO:0000313" key="4">
    <source>
        <dbReference type="EMBL" id="RHA72152.1"/>
    </source>
</evidence>